<evidence type="ECO:0000256" key="4">
    <source>
        <dbReference type="ARBA" id="ARBA00022842"/>
    </source>
</evidence>
<feature type="binding site" evidence="9">
    <location>
        <begin position="209"/>
        <end position="210"/>
    </location>
    <ligand>
        <name>2-[(2R,5Z)-2-carboxy-4-methylthiazol-5(2H)-ylidene]ethyl phosphate</name>
        <dbReference type="ChEBI" id="CHEBI:62899"/>
    </ligand>
</feature>
<evidence type="ECO:0000256" key="5">
    <source>
        <dbReference type="ARBA" id="ARBA00022977"/>
    </source>
</evidence>
<evidence type="ECO:0000256" key="8">
    <source>
        <dbReference type="ARBA" id="ARBA00047883"/>
    </source>
</evidence>
<dbReference type="PANTHER" id="PTHR20857:SF23">
    <property type="entry name" value="THIAMINE BIOSYNTHETIC BIFUNCTIONAL ENZYME"/>
    <property type="match status" value="1"/>
</dbReference>
<dbReference type="KEGG" id="wdi:H9L19_03265"/>
<dbReference type="UniPathway" id="UPA00060">
    <property type="reaction ID" value="UER00141"/>
</dbReference>
<evidence type="ECO:0000256" key="9">
    <source>
        <dbReference type="HAMAP-Rule" id="MF_00097"/>
    </source>
</evidence>
<dbReference type="PANTHER" id="PTHR20857">
    <property type="entry name" value="THIAMINE-PHOSPHATE PYROPHOSPHORYLASE"/>
    <property type="match status" value="1"/>
</dbReference>
<evidence type="ECO:0000256" key="7">
    <source>
        <dbReference type="ARBA" id="ARBA00047851"/>
    </source>
</evidence>
<feature type="binding site" evidence="9">
    <location>
        <position position="121"/>
    </location>
    <ligand>
        <name>4-amino-2-methyl-5-(diphosphooxymethyl)pyrimidine</name>
        <dbReference type="ChEBI" id="CHEBI:57841"/>
    </ligand>
</feature>
<feature type="domain" description="Thiamine phosphate synthase/TenI" evidence="10">
    <location>
        <begin position="12"/>
        <end position="212"/>
    </location>
</feature>
<proteinExistence type="inferred from homology"/>
<feature type="binding site" evidence="9">
    <location>
        <position position="153"/>
    </location>
    <ligand>
        <name>4-amino-2-methyl-5-(diphosphooxymethyl)pyrimidine</name>
        <dbReference type="ChEBI" id="CHEBI:57841"/>
    </ligand>
</feature>
<comment type="similarity">
    <text evidence="9">Belongs to the thiamine-phosphate synthase family.</text>
</comment>
<dbReference type="InterPro" id="IPR022998">
    <property type="entry name" value="ThiamineP_synth_TenI"/>
</dbReference>
<dbReference type="Gene3D" id="3.20.20.70">
    <property type="entry name" value="Aldolase class I"/>
    <property type="match status" value="1"/>
</dbReference>
<comment type="catalytic activity">
    <reaction evidence="6 9">
        <text>4-methyl-5-(2-phosphooxyethyl)-thiazole + 4-amino-2-methyl-5-(diphosphooxymethyl)pyrimidine + H(+) = thiamine phosphate + diphosphate</text>
        <dbReference type="Rhea" id="RHEA:22328"/>
        <dbReference type="ChEBI" id="CHEBI:15378"/>
        <dbReference type="ChEBI" id="CHEBI:33019"/>
        <dbReference type="ChEBI" id="CHEBI:37575"/>
        <dbReference type="ChEBI" id="CHEBI:57841"/>
        <dbReference type="ChEBI" id="CHEBI:58296"/>
        <dbReference type="EC" id="2.5.1.3"/>
    </reaction>
</comment>
<keyword evidence="4 9" id="KW-0460">Magnesium</keyword>
<dbReference type="EC" id="2.5.1.3" evidence="9"/>
<dbReference type="InterPro" id="IPR013785">
    <property type="entry name" value="Aldolase_TIM"/>
</dbReference>
<evidence type="ECO:0000313" key="12">
    <source>
        <dbReference type="Proteomes" id="UP000515800"/>
    </source>
</evidence>
<feature type="binding site" evidence="9">
    <location>
        <position position="77"/>
    </location>
    <ligand>
        <name>4-amino-2-methyl-5-(diphosphooxymethyl)pyrimidine</name>
        <dbReference type="ChEBI" id="CHEBI:57841"/>
    </ligand>
</feature>
<feature type="binding site" evidence="9">
    <location>
        <begin position="150"/>
        <end position="152"/>
    </location>
    <ligand>
        <name>2-[(2R,5Z)-2-carboxy-4-methylthiazol-5(2H)-ylidene]ethyl phosphate</name>
        <dbReference type="ChEBI" id="CHEBI:62899"/>
    </ligand>
</feature>
<evidence type="ECO:0000256" key="3">
    <source>
        <dbReference type="ARBA" id="ARBA00022723"/>
    </source>
</evidence>
<dbReference type="GO" id="GO:0009228">
    <property type="term" value="P:thiamine biosynthetic process"/>
    <property type="evidence" value="ECO:0007669"/>
    <property type="project" value="UniProtKB-KW"/>
</dbReference>
<feature type="binding site" evidence="9">
    <location>
        <position position="78"/>
    </location>
    <ligand>
        <name>Mg(2+)</name>
        <dbReference type="ChEBI" id="CHEBI:18420"/>
    </ligand>
</feature>
<dbReference type="Pfam" id="PF02581">
    <property type="entry name" value="TMP-TENI"/>
    <property type="match status" value="1"/>
</dbReference>
<dbReference type="GO" id="GO:0004789">
    <property type="term" value="F:thiamine-phosphate diphosphorylase activity"/>
    <property type="evidence" value="ECO:0007669"/>
    <property type="project" value="UniProtKB-UniRule"/>
</dbReference>
<comment type="cofactor">
    <cofactor evidence="9">
        <name>Mg(2+)</name>
        <dbReference type="ChEBI" id="CHEBI:18420"/>
    </cofactor>
    <text evidence="9">Binds 1 Mg(2+) ion per subunit.</text>
</comment>
<dbReference type="InterPro" id="IPR034291">
    <property type="entry name" value="TMP_synthase"/>
</dbReference>
<dbReference type="CDD" id="cd00564">
    <property type="entry name" value="TMP_TenI"/>
    <property type="match status" value="1"/>
</dbReference>
<sequence>MPATKSFDLSAYLIIGPENTLNRPVKSVIQAAIKGGITFIQIRSKVADAKDLIAYTRDAAAAIAEAGQQDRIKLVVDDRLDVVLAARDLGIKVDGLHIGQSDLPIDFCRQYLGPDAILGVSARNAELLAYVKETDVTDIDYFGAGPFHPTQTKPEAGRDEKTGEIHTRQVAELIELAHLSPIPVVVGGGVKLADMPQLKATGVAGFFVITAITEASDPERATRALVTAWQA</sequence>
<feature type="binding site" evidence="9">
    <location>
        <begin position="41"/>
        <end position="45"/>
    </location>
    <ligand>
        <name>4-amino-2-methyl-5-(diphosphooxymethyl)pyrimidine</name>
        <dbReference type="ChEBI" id="CHEBI:57841"/>
    </ligand>
</feature>
<keyword evidence="2 9" id="KW-0808">Transferase</keyword>
<dbReference type="GO" id="GO:0009229">
    <property type="term" value="P:thiamine diphosphate biosynthetic process"/>
    <property type="evidence" value="ECO:0007669"/>
    <property type="project" value="UniProtKB-UniRule"/>
</dbReference>
<dbReference type="GO" id="GO:0000287">
    <property type="term" value="F:magnesium ion binding"/>
    <property type="evidence" value="ECO:0007669"/>
    <property type="project" value="UniProtKB-UniRule"/>
</dbReference>
<evidence type="ECO:0000256" key="1">
    <source>
        <dbReference type="ARBA" id="ARBA00005165"/>
    </source>
</evidence>
<evidence type="ECO:0000313" key="11">
    <source>
        <dbReference type="EMBL" id="QNN75892.1"/>
    </source>
</evidence>
<gene>
    <name evidence="9" type="primary">thiE</name>
    <name evidence="11" type="ORF">H9L19_03265</name>
</gene>
<comment type="pathway">
    <text evidence="1 9">Cofactor biosynthesis; thiamine diphosphate biosynthesis; thiamine phosphate from 4-amino-2-methyl-5-diphosphomethylpyrimidine and 4-methyl-5-(2-phosphoethyl)-thiazole: step 1/1.</text>
</comment>
<dbReference type="InterPro" id="IPR036206">
    <property type="entry name" value="ThiamineP_synth_sf"/>
</dbReference>
<dbReference type="GO" id="GO:0005737">
    <property type="term" value="C:cytoplasm"/>
    <property type="evidence" value="ECO:0007669"/>
    <property type="project" value="TreeGrafter"/>
</dbReference>
<dbReference type="RefSeq" id="WP_187529720.1">
    <property type="nucleotide sequence ID" value="NZ_CP060724.1"/>
</dbReference>
<dbReference type="SUPFAM" id="SSF51391">
    <property type="entry name" value="Thiamin phosphate synthase"/>
    <property type="match status" value="1"/>
</dbReference>
<feature type="binding site" evidence="9">
    <location>
        <position position="189"/>
    </location>
    <ligand>
        <name>2-[(2R,5Z)-2-carboxy-4-methylthiazol-5(2H)-ylidene]ethyl phosphate</name>
        <dbReference type="ChEBI" id="CHEBI:62899"/>
    </ligand>
</feature>
<comment type="catalytic activity">
    <reaction evidence="7 9">
        <text>2-(2-carboxy-4-methylthiazol-5-yl)ethyl phosphate + 4-amino-2-methyl-5-(diphosphooxymethyl)pyrimidine + 2 H(+) = thiamine phosphate + CO2 + diphosphate</text>
        <dbReference type="Rhea" id="RHEA:47848"/>
        <dbReference type="ChEBI" id="CHEBI:15378"/>
        <dbReference type="ChEBI" id="CHEBI:16526"/>
        <dbReference type="ChEBI" id="CHEBI:33019"/>
        <dbReference type="ChEBI" id="CHEBI:37575"/>
        <dbReference type="ChEBI" id="CHEBI:57841"/>
        <dbReference type="ChEBI" id="CHEBI:62890"/>
        <dbReference type="EC" id="2.5.1.3"/>
    </reaction>
</comment>
<evidence type="ECO:0000256" key="2">
    <source>
        <dbReference type="ARBA" id="ARBA00022679"/>
    </source>
</evidence>
<keyword evidence="5 9" id="KW-0784">Thiamine biosynthesis</keyword>
<dbReference type="HAMAP" id="MF_00097">
    <property type="entry name" value="TMP_synthase"/>
    <property type="match status" value="1"/>
</dbReference>
<organism evidence="11 12">
    <name type="scientific">Weissella diestrammenae</name>
    <dbReference type="NCBI Taxonomy" id="1162633"/>
    <lineage>
        <taxon>Bacteria</taxon>
        <taxon>Bacillati</taxon>
        <taxon>Bacillota</taxon>
        <taxon>Bacilli</taxon>
        <taxon>Lactobacillales</taxon>
        <taxon>Lactobacillaceae</taxon>
        <taxon>Weissella</taxon>
    </lineage>
</organism>
<comment type="function">
    <text evidence="9">Condenses 4-methyl-5-(beta-hydroxyethyl)thiazole monophosphate (THZ-P) and 2-methyl-4-amino-5-hydroxymethyl pyrimidine pyrophosphate (HMP-PP) to form thiamine monophosphate (TMP).</text>
</comment>
<dbReference type="Proteomes" id="UP000515800">
    <property type="component" value="Chromosome"/>
</dbReference>
<keyword evidence="3 9" id="KW-0479">Metal-binding</keyword>
<accession>A0A7G9T717</accession>
<protein>
    <recommendedName>
        <fullName evidence="9">Thiamine-phosphate synthase</fullName>
        <shortName evidence="9">TP synthase</shortName>
        <shortName evidence="9">TPS</shortName>
        <ecNumber evidence="9">2.5.1.3</ecNumber>
    </recommendedName>
    <alternativeName>
        <fullName evidence="9">Thiamine-phosphate pyrophosphorylase</fullName>
        <shortName evidence="9">TMP pyrophosphorylase</shortName>
        <shortName evidence="9">TMP-PPase</shortName>
    </alternativeName>
</protein>
<dbReference type="EMBL" id="CP060724">
    <property type="protein sequence ID" value="QNN75892.1"/>
    <property type="molecule type" value="Genomic_DNA"/>
</dbReference>
<reference evidence="11 12" key="1">
    <citation type="submission" date="2020-08" db="EMBL/GenBank/DDBJ databases">
        <title>Genome sequence of Weissella diestrammenae KACC 16890T.</title>
        <authorList>
            <person name="Hyun D.-W."/>
            <person name="Bae J.-W."/>
        </authorList>
    </citation>
    <scope>NUCLEOTIDE SEQUENCE [LARGE SCALE GENOMIC DNA]</scope>
    <source>
        <strain evidence="11 12">KACC 16890</strain>
    </source>
</reference>
<evidence type="ECO:0000256" key="6">
    <source>
        <dbReference type="ARBA" id="ARBA00047334"/>
    </source>
</evidence>
<keyword evidence="12" id="KW-1185">Reference proteome</keyword>
<dbReference type="AlphaFoldDB" id="A0A7G9T717"/>
<evidence type="ECO:0000259" key="10">
    <source>
        <dbReference type="Pfam" id="PF02581"/>
    </source>
</evidence>
<name>A0A7G9T717_9LACO</name>
<feature type="binding site" evidence="9">
    <location>
        <position position="102"/>
    </location>
    <ligand>
        <name>Mg(2+)</name>
        <dbReference type="ChEBI" id="CHEBI:18420"/>
    </ligand>
</feature>
<comment type="catalytic activity">
    <reaction evidence="8 9">
        <text>2-[(2R,5Z)-2-carboxy-4-methylthiazol-5(2H)-ylidene]ethyl phosphate + 4-amino-2-methyl-5-(diphosphooxymethyl)pyrimidine + 2 H(+) = thiamine phosphate + CO2 + diphosphate</text>
        <dbReference type="Rhea" id="RHEA:47844"/>
        <dbReference type="ChEBI" id="CHEBI:15378"/>
        <dbReference type="ChEBI" id="CHEBI:16526"/>
        <dbReference type="ChEBI" id="CHEBI:33019"/>
        <dbReference type="ChEBI" id="CHEBI:37575"/>
        <dbReference type="ChEBI" id="CHEBI:57841"/>
        <dbReference type="ChEBI" id="CHEBI:62899"/>
        <dbReference type="EC" id="2.5.1.3"/>
    </reaction>
</comment>